<organism evidence="2 3">
    <name type="scientific">Vibrio algicola</name>
    <dbReference type="NCBI Taxonomy" id="2662262"/>
    <lineage>
        <taxon>Bacteria</taxon>
        <taxon>Pseudomonadati</taxon>
        <taxon>Pseudomonadota</taxon>
        <taxon>Gammaproteobacteria</taxon>
        <taxon>Vibrionales</taxon>
        <taxon>Vibrionaceae</taxon>
        <taxon>Vibrio</taxon>
    </lineage>
</organism>
<dbReference type="PANTHER" id="PTHR40455:SF1">
    <property type="entry name" value="ANTITOXIN HIGA"/>
    <property type="match status" value="1"/>
</dbReference>
<evidence type="ECO:0000313" key="2">
    <source>
        <dbReference type="EMBL" id="QGA66845.1"/>
    </source>
</evidence>
<dbReference type="GO" id="GO:0001046">
    <property type="term" value="F:core promoter sequence-specific DNA binding"/>
    <property type="evidence" value="ECO:0007669"/>
    <property type="project" value="TreeGrafter"/>
</dbReference>
<feature type="domain" description="HTH cro/C1-type" evidence="1">
    <location>
        <begin position="106"/>
        <end position="138"/>
    </location>
</feature>
<gene>
    <name evidence="2" type="ORF">GFB47_15800</name>
</gene>
<dbReference type="InterPro" id="IPR001387">
    <property type="entry name" value="Cro/C1-type_HTH"/>
</dbReference>
<dbReference type="AlphaFoldDB" id="A0A5Q0TL70"/>
<dbReference type="PROSITE" id="PS50943">
    <property type="entry name" value="HTH_CROC1"/>
    <property type="match status" value="1"/>
</dbReference>
<dbReference type="EMBL" id="CP045700">
    <property type="protein sequence ID" value="QGA66845.1"/>
    <property type="molecule type" value="Genomic_DNA"/>
</dbReference>
<accession>A0A5Q0TL70</accession>
<dbReference type="InterPro" id="IPR039060">
    <property type="entry name" value="Antitox_HigA"/>
</dbReference>
<evidence type="ECO:0000259" key="1">
    <source>
        <dbReference type="PROSITE" id="PS50943"/>
    </source>
</evidence>
<dbReference type="Pfam" id="PF01381">
    <property type="entry name" value="HTH_3"/>
    <property type="match status" value="1"/>
</dbReference>
<evidence type="ECO:0000313" key="3">
    <source>
        <dbReference type="Proteomes" id="UP000348942"/>
    </source>
</evidence>
<name>A0A5Q0TL70_9VIBR</name>
<dbReference type="PANTHER" id="PTHR40455">
    <property type="entry name" value="ANTITOXIN HIGA"/>
    <property type="match status" value="1"/>
</dbReference>
<dbReference type="GO" id="GO:0006355">
    <property type="term" value="P:regulation of DNA-templated transcription"/>
    <property type="evidence" value="ECO:0007669"/>
    <property type="project" value="InterPro"/>
</dbReference>
<sequence length="142" mass="16127">MKNFNQLKSTALELFTMASFVGHISNDEEYTEALALMEELIEEYDLYKPLIEVLAVSIERWEDNADEFAEFNRRIEGLDNGVATLRVLMDQYQLKADDLKDVIGGKSLVSMILNGSRKLTKEHIQAISSKYNISPALFFASV</sequence>
<protein>
    <submittedName>
        <fullName evidence="2">Helix-turn-helix domain-containing protein</fullName>
    </submittedName>
</protein>
<keyword evidence="3" id="KW-1185">Reference proteome</keyword>
<proteinExistence type="predicted"/>
<reference evidence="2 3" key="1">
    <citation type="submission" date="2019-10" db="EMBL/GenBank/DDBJ databases">
        <title>Vibrio sp. nov., isolated from Coralline algae surface.</title>
        <authorList>
            <person name="Geng Y."/>
            <person name="Zhang X."/>
        </authorList>
    </citation>
    <scope>NUCLEOTIDE SEQUENCE [LARGE SCALE GENOMIC DNA]</scope>
    <source>
        <strain evidence="2 3">SM1977</strain>
    </source>
</reference>
<dbReference type="RefSeq" id="WP_153448934.1">
    <property type="nucleotide sequence ID" value="NZ_CP045700.1"/>
</dbReference>
<dbReference type="Proteomes" id="UP000348942">
    <property type="component" value="Chromosome 2"/>
</dbReference>